<dbReference type="SUPFAM" id="SSF53850">
    <property type="entry name" value="Periplasmic binding protein-like II"/>
    <property type="match status" value="1"/>
</dbReference>
<feature type="domain" description="Chorismate mutase" evidence="5">
    <location>
        <begin position="263"/>
        <end position="342"/>
    </location>
</feature>
<dbReference type="PANTHER" id="PTHR35936">
    <property type="entry name" value="MEMBRANE-BOUND LYTIC MUREIN TRANSGLYCOSYLASE F"/>
    <property type="match status" value="1"/>
</dbReference>
<dbReference type="EC" id="5.4.99.5" evidence="1"/>
<dbReference type="SMART" id="SM00062">
    <property type="entry name" value="PBPb"/>
    <property type="match status" value="1"/>
</dbReference>
<evidence type="ECO:0000256" key="2">
    <source>
        <dbReference type="ARBA" id="ARBA00022729"/>
    </source>
</evidence>
<evidence type="ECO:0000259" key="4">
    <source>
        <dbReference type="SMART" id="SM00062"/>
    </source>
</evidence>
<protein>
    <recommendedName>
        <fullName evidence="1">chorismate mutase</fullName>
        <ecNumber evidence="1">5.4.99.5</ecNumber>
    </recommendedName>
</protein>
<dbReference type="InterPro" id="IPR001638">
    <property type="entry name" value="Solute-binding_3/MltF_N"/>
</dbReference>
<dbReference type="PANTHER" id="PTHR35936:SF19">
    <property type="entry name" value="AMINO-ACID-BINDING PROTEIN YXEM-RELATED"/>
    <property type="match status" value="1"/>
</dbReference>
<proteinExistence type="predicted"/>
<organism evidence="6">
    <name type="scientific">Byssovorax cruenta</name>
    <dbReference type="NCBI Taxonomy" id="293647"/>
    <lineage>
        <taxon>Bacteria</taxon>
        <taxon>Pseudomonadati</taxon>
        <taxon>Myxococcota</taxon>
        <taxon>Polyangia</taxon>
        <taxon>Polyangiales</taxon>
        <taxon>Polyangiaceae</taxon>
        <taxon>Byssovorax</taxon>
    </lineage>
</organism>
<feature type="domain" description="Solute-binding protein family 3/N-terminal" evidence="4">
    <location>
        <begin position="21"/>
        <end position="253"/>
    </location>
</feature>
<evidence type="ECO:0000256" key="1">
    <source>
        <dbReference type="ARBA" id="ARBA00012404"/>
    </source>
</evidence>
<dbReference type="InterPro" id="IPR002701">
    <property type="entry name" value="CM_II_prokaryot"/>
</dbReference>
<accession>A0A3S5GXX7</accession>
<sequence>MAPAGAPAATTAASPRPPAASLRVGTSGDYPPFSVWKDDHAEAFAGSLLGAFAREQRLALTWTRFRWPDLVADLRAGRFDLAADGITVRAERSIAGRFTVPVARGGAVLLLRRPPWATPPGSAGPGVAGARTALRALDRPDLRVAVNRGGHLERVARSLLHSAQIAAIPDNAAVPATLARGEADAVMTNTFEAPRWAAGLEGVEPIGPLTRDITALYVRADRADLAAELDAWLLAEEESGALGRLRARELGPGGGGPTALPVDALLCATAERLALMPLVAAAKRRAGQAIEDPAQEGRVLAAGRAAVAQAAAARGVPPPAPEIIDAFFRAQMEAAKGVERRARAEASEPALSLENDLRPAIGRITARMAFLLVRLPRGLTLEPVLAKARDDLAESGLLPEEVSAIVSALVAFGG</sequence>
<dbReference type="SUPFAM" id="SSF48600">
    <property type="entry name" value="Chorismate mutase II"/>
    <property type="match status" value="1"/>
</dbReference>
<dbReference type="EMBL" id="MH908916">
    <property type="protein sequence ID" value="AYM54059.1"/>
    <property type="molecule type" value="Genomic_DNA"/>
</dbReference>
<dbReference type="InterPro" id="IPR036263">
    <property type="entry name" value="Chorismate_II_sf"/>
</dbReference>
<dbReference type="Pfam" id="PF00497">
    <property type="entry name" value="SBP_bac_3"/>
    <property type="match status" value="1"/>
</dbReference>
<feature type="compositionally biased region" description="Low complexity" evidence="3">
    <location>
        <begin position="1"/>
        <end position="14"/>
    </location>
</feature>
<dbReference type="Gene3D" id="3.40.190.10">
    <property type="entry name" value="Periplasmic binding protein-like II"/>
    <property type="match status" value="2"/>
</dbReference>
<dbReference type="Gene3D" id="1.20.59.10">
    <property type="entry name" value="Chorismate mutase"/>
    <property type="match status" value="1"/>
</dbReference>
<dbReference type="GO" id="GO:0004106">
    <property type="term" value="F:chorismate mutase activity"/>
    <property type="evidence" value="ECO:0007669"/>
    <property type="project" value="UniProtKB-EC"/>
</dbReference>
<keyword evidence="2" id="KW-0732">Signal</keyword>
<name>A0A3S5GXX7_9BACT</name>
<evidence type="ECO:0000313" key="6">
    <source>
        <dbReference type="EMBL" id="AYM54059.1"/>
    </source>
</evidence>
<feature type="region of interest" description="Disordered" evidence="3">
    <location>
        <begin position="1"/>
        <end position="24"/>
    </location>
</feature>
<evidence type="ECO:0000256" key="3">
    <source>
        <dbReference type="SAM" id="MobiDB-lite"/>
    </source>
</evidence>
<dbReference type="SMART" id="SM00830">
    <property type="entry name" value="CM_2"/>
    <property type="match status" value="1"/>
</dbReference>
<dbReference type="InterPro" id="IPR036979">
    <property type="entry name" value="CM_dom_sf"/>
</dbReference>
<reference evidence="6" key="1">
    <citation type="journal article" date="2018" name="J. Ind. Microbiol. Biotechnol.">
        <title>Genome mining reveals uncommon alkylpyrones as type III PKS products from myxobacteria.</title>
        <authorList>
            <person name="Hug J.J."/>
            <person name="Panter F."/>
            <person name="Krug D."/>
            <person name="Muller R."/>
        </authorList>
    </citation>
    <scope>NUCLEOTIDE SEQUENCE</scope>
    <source>
        <strain evidence="6">MSr4204</strain>
    </source>
</reference>
<dbReference type="AlphaFoldDB" id="A0A3S5GXX7"/>
<evidence type="ECO:0000259" key="5">
    <source>
        <dbReference type="SMART" id="SM00830"/>
    </source>
</evidence>
<dbReference type="GO" id="GO:0046417">
    <property type="term" value="P:chorismate metabolic process"/>
    <property type="evidence" value="ECO:0007669"/>
    <property type="project" value="InterPro"/>
</dbReference>